<protein>
    <submittedName>
        <fullName evidence="2">Uncharacterized protein</fullName>
    </submittedName>
</protein>
<dbReference type="AlphaFoldDB" id="A0A9W8ZAD6"/>
<keyword evidence="1" id="KW-0732">Signal</keyword>
<evidence type="ECO:0000313" key="2">
    <source>
        <dbReference type="EMBL" id="KAJ4401632.1"/>
    </source>
</evidence>
<dbReference type="OrthoDB" id="3945550at2759"/>
<evidence type="ECO:0000256" key="1">
    <source>
        <dbReference type="SAM" id="SignalP"/>
    </source>
</evidence>
<comment type="caution">
    <text evidence="2">The sequence shown here is derived from an EMBL/GenBank/DDBJ whole genome shotgun (WGS) entry which is preliminary data.</text>
</comment>
<sequence length="456" mass="52012">MAQTPSGMKAAYILFGLATIACGTDNFQGPAWTPESLCPTSISASIGFSGGDWCAVEPNSAYCRFPNTTIIHNALTHCPAVEELDMYFEVGGCTGPEVDRWNLPVELSQEGQKYPPLKRLKLDGYSFGGLWERTEEEPVDPKDVTDVKLYEDEWDDDESRWLPNQWIDKKNGWVQEAWERDGKTKTNLDMWIEAMDWSQLEELSINTRRSEMVEVGSKLPQRLTSLKSLHLNSLGFVQGLKEHTLEKLKWVGKTKKGQLEQILRLQGESLRSVEYRCDEASCSDWPQHVNISAIADLAPHLQHISLNMPRVNGTWPFEDLNALANIPSLTSAELYFRLQSDCELYGQYLGRCFRCGKAWQEWREENRETGHCHGDQRYASPFLNATTAQEMFAYLRSHKVGTKLEEIGFKAGDWTGPYDGPLRLEEFLDGQRVMITCRSDNHQNVCENVRTSEYMD</sequence>
<reference evidence="2" key="1">
    <citation type="submission" date="2022-10" db="EMBL/GenBank/DDBJ databases">
        <title>Tapping the CABI collections for fungal endophytes: first genome assemblies for Collariella, Neodidymelliopsis, Ascochyta clinopodiicola, Didymella pomorum, Didymosphaeria variabile, Neocosmospora piperis and Neocucurbitaria cava.</title>
        <authorList>
            <person name="Hill R."/>
        </authorList>
    </citation>
    <scope>NUCLEOTIDE SEQUENCE</scope>
    <source>
        <strain evidence="2">IMI 355091</strain>
    </source>
</reference>
<proteinExistence type="predicted"/>
<dbReference type="EMBL" id="JAPEVA010000071">
    <property type="protein sequence ID" value="KAJ4401632.1"/>
    <property type="molecule type" value="Genomic_DNA"/>
</dbReference>
<feature type="chain" id="PRO_5040943473" evidence="1">
    <location>
        <begin position="24"/>
        <end position="456"/>
    </location>
</feature>
<keyword evidence="3" id="KW-1185">Reference proteome</keyword>
<organism evidence="2 3">
    <name type="scientific">Didymella pomorum</name>
    <dbReference type="NCBI Taxonomy" id="749634"/>
    <lineage>
        <taxon>Eukaryota</taxon>
        <taxon>Fungi</taxon>
        <taxon>Dikarya</taxon>
        <taxon>Ascomycota</taxon>
        <taxon>Pezizomycotina</taxon>
        <taxon>Dothideomycetes</taxon>
        <taxon>Pleosporomycetidae</taxon>
        <taxon>Pleosporales</taxon>
        <taxon>Pleosporineae</taxon>
        <taxon>Didymellaceae</taxon>
        <taxon>Didymella</taxon>
    </lineage>
</organism>
<gene>
    <name evidence="2" type="ORF">N0V91_007804</name>
</gene>
<dbReference type="Proteomes" id="UP001140510">
    <property type="component" value="Unassembled WGS sequence"/>
</dbReference>
<evidence type="ECO:0000313" key="3">
    <source>
        <dbReference type="Proteomes" id="UP001140510"/>
    </source>
</evidence>
<feature type="signal peptide" evidence="1">
    <location>
        <begin position="1"/>
        <end position="23"/>
    </location>
</feature>
<accession>A0A9W8ZAD6</accession>
<name>A0A9W8ZAD6_9PLEO</name>